<comment type="caution">
    <text evidence="4">The sequence shown here is derived from an EMBL/GenBank/DDBJ whole genome shotgun (WGS) entry which is preliminary data.</text>
</comment>
<dbReference type="AlphaFoldDB" id="A0A6L5Y9K4"/>
<name>A0A6L5Y9K4_9BACT</name>
<comment type="similarity">
    <text evidence="1 2">Belongs to the small heat shock protein (HSP20) family.</text>
</comment>
<evidence type="ECO:0000259" key="3">
    <source>
        <dbReference type="PROSITE" id="PS01031"/>
    </source>
</evidence>
<evidence type="ECO:0000313" key="4">
    <source>
        <dbReference type="EMBL" id="MST54970.1"/>
    </source>
</evidence>
<protein>
    <submittedName>
        <fullName evidence="4">Hsp20/alpha crystallin family protein</fullName>
    </submittedName>
</protein>
<dbReference type="Proteomes" id="UP000473699">
    <property type="component" value="Unassembled WGS sequence"/>
</dbReference>
<evidence type="ECO:0000256" key="1">
    <source>
        <dbReference type="PROSITE-ProRule" id="PRU00285"/>
    </source>
</evidence>
<dbReference type="Gene3D" id="2.60.40.790">
    <property type="match status" value="1"/>
</dbReference>
<dbReference type="CDD" id="cd06471">
    <property type="entry name" value="ACD_LpsHSP_like"/>
    <property type="match status" value="1"/>
</dbReference>
<feature type="domain" description="SHSP" evidence="3">
    <location>
        <begin position="31"/>
        <end position="146"/>
    </location>
</feature>
<dbReference type="RefSeq" id="WP_154528077.1">
    <property type="nucleotide sequence ID" value="NZ_VUNH01000002.1"/>
</dbReference>
<keyword evidence="5" id="KW-1185">Reference proteome</keyword>
<dbReference type="InterPro" id="IPR031107">
    <property type="entry name" value="Small_HSP"/>
</dbReference>
<sequence length="146" mass="17147">MMVPSIWNDNLFDELDNVFNDHFFRRSPLYGRREQNMMKTDVRETENSYEVDVDLPGFKKENVNVQLQNGYLTISAAKQHSKEEKDAKGAFIRQERYEGSCSRSFYVGENIKKEDISAKLEDGILRLTFPKKTEKELEQSKLIEIE</sequence>
<dbReference type="InterPro" id="IPR008978">
    <property type="entry name" value="HSP20-like_chaperone"/>
</dbReference>
<dbReference type="SUPFAM" id="SSF49764">
    <property type="entry name" value="HSP20-like chaperones"/>
    <property type="match status" value="1"/>
</dbReference>
<gene>
    <name evidence="4" type="ORF">FYJ74_02745</name>
</gene>
<accession>A0A6L5Y9K4</accession>
<reference evidence="4 5" key="1">
    <citation type="submission" date="2019-08" db="EMBL/GenBank/DDBJ databases">
        <title>In-depth cultivation of the pig gut microbiome towards novel bacterial diversity and tailored functional studies.</title>
        <authorList>
            <person name="Wylensek D."/>
            <person name="Hitch T.C.A."/>
            <person name="Clavel T."/>
        </authorList>
    </citation>
    <scope>NUCLEOTIDE SEQUENCE [LARGE SCALE GENOMIC DNA]</scope>
    <source>
        <strain evidence="4 5">SM-530-WT-4B</strain>
    </source>
</reference>
<dbReference type="Pfam" id="PF00011">
    <property type="entry name" value="HSP20"/>
    <property type="match status" value="1"/>
</dbReference>
<dbReference type="InterPro" id="IPR002068">
    <property type="entry name" value="A-crystallin/Hsp20_dom"/>
</dbReference>
<dbReference type="GeneID" id="90985784"/>
<dbReference type="EMBL" id="VUNH01000002">
    <property type="protein sequence ID" value="MST54970.1"/>
    <property type="molecule type" value="Genomic_DNA"/>
</dbReference>
<evidence type="ECO:0000256" key="2">
    <source>
        <dbReference type="RuleBase" id="RU003616"/>
    </source>
</evidence>
<evidence type="ECO:0000313" key="5">
    <source>
        <dbReference type="Proteomes" id="UP000473699"/>
    </source>
</evidence>
<dbReference type="PROSITE" id="PS01031">
    <property type="entry name" value="SHSP"/>
    <property type="match status" value="1"/>
</dbReference>
<organism evidence="4 5">
    <name type="scientific">Pyramidobacter porci</name>
    <dbReference type="NCBI Taxonomy" id="2605789"/>
    <lineage>
        <taxon>Bacteria</taxon>
        <taxon>Thermotogati</taxon>
        <taxon>Synergistota</taxon>
        <taxon>Synergistia</taxon>
        <taxon>Synergistales</taxon>
        <taxon>Dethiosulfovibrionaceae</taxon>
        <taxon>Pyramidobacter</taxon>
    </lineage>
</organism>
<dbReference type="PANTHER" id="PTHR11527">
    <property type="entry name" value="HEAT-SHOCK PROTEIN 20 FAMILY MEMBER"/>
    <property type="match status" value="1"/>
</dbReference>
<proteinExistence type="inferred from homology"/>